<dbReference type="AlphaFoldDB" id="A0A9W9KQS4"/>
<name>A0A9W9KQS4_9EURO</name>
<dbReference type="Proteomes" id="UP001141434">
    <property type="component" value="Unassembled WGS sequence"/>
</dbReference>
<dbReference type="RefSeq" id="XP_056515735.1">
    <property type="nucleotide sequence ID" value="XM_056650885.1"/>
</dbReference>
<proteinExistence type="predicted"/>
<gene>
    <name evidence="1" type="ORF">NUU61_000301</name>
</gene>
<dbReference type="EMBL" id="JAPMSZ010000001">
    <property type="protein sequence ID" value="KAJ5114542.1"/>
    <property type="molecule type" value="Genomic_DNA"/>
</dbReference>
<accession>A0A9W9KQS4</accession>
<comment type="caution">
    <text evidence="1">The sequence shown here is derived from an EMBL/GenBank/DDBJ whole genome shotgun (WGS) entry which is preliminary data.</text>
</comment>
<organism evidence="1 2">
    <name type="scientific">Penicillium alfredii</name>
    <dbReference type="NCBI Taxonomy" id="1506179"/>
    <lineage>
        <taxon>Eukaryota</taxon>
        <taxon>Fungi</taxon>
        <taxon>Dikarya</taxon>
        <taxon>Ascomycota</taxon>
        <taxon>Pezizomycotina</taxon>
        <taxon>Eurotiomycetes</taxon>
        <taxon>Eurotiomycetidae</taxon>
        <taxon>Eurotiales</taxon>
        <taxon>Aspergillaceae</taxon>
        <taxon>Penicillium</taxon>
    </lineage>
</organism>
<protein>
    <submittedName>
        <fullName evidence="1">Uncharacterized protein</fullName>
    </submittedName>
</protein>
<evidence type="ECO:0000313" key="1">
    <source>
        <dbReference type="EMBL" id="KAJ5114542.1"/>
    </source>
</evidence>
<reference evidence="1" key="1">
    <citation type="submission" date="2022-11" db="EMBL/GenBank/DDBJ databases">
        <authorList>
            <person name="Petersen C."/>
        </authorList>
    </citation>
    <scope>NUCLEOTIDE SEQUENCE</scope>
    <source>
        <strain evidence="1">IBT 34128</strain>
    </source>
</reference>
<dbReference type="OrthoDB" id="4156665at2759"/>
<reference evidence="1" key="2">
    <citation type="journal article" date="2023" name="IMA Fungus">
        <title>Comparative genomic study of the Penicillium genus elucidates a diverse pangenome and 15 lateral gene transfer events.</title>
        <authorList>
            <person name="Petersen C."/>
            <person name="Sorensen T."/>
            <person name="Nielsen M.R."/>
            <person name="Sondergaard T.E."/>
            <person name="Sorensen J.L."/>
            <person name="Fitzpatrick D.A."/>
            <person name="Frisvad J.C."/>
            <person name="Nielsen K.L."/>
        </authorList>
    </citation>
    <scope>NUCLEOTIDE SEQUENCE</scope>
    <source>
        <strain evidence="1">IBT 34128</strain>
    </source>
</reference>
<sequence>MSSDASSPCSPSSGCAPFNTPVSFGVQPRANPQSFHPSFLPVIRHLETPLSQLFSSTTGLPHPDFPVTILAYHLLTSTQLDSLACHFHQVWPFVPATLWYPMQIAPWIGTPEEQDVDLQTKRRRFGRFIGLGGCETPVIDNGSFSHTDQTDTETASVLEWMEQQWEDALARARNERRFDGKNP</sequence>
<dbReference type="GeneID" id="81390053"/>
<evidence type="ECO:0000313" key="2">
    <source>
        <dbReference type="Proteomes" id="UP001141434"/>
    </source>
</evidence>
<keyword evidence="2" id="KW-1185">Reference proteome</keyword>